<dbReference type="RefSeq" id="WP_057781868.1">
    <property type="nucleotide sequence ID" value="NZ_JAGGJQ010000012.1"/>
</dbReference>
<comment type="caution">
    <text evidence="12">The sequence shown here is derived from an EMBL/GenBank/DDBJ whole genome shotgun (WGS) entry which is preliminary data.</text>
</comment>
<proteinExistence type="inferred from homology"/>
<dbReference type="PROSITE" id="PS52016">
    <property type="entry name" value="TONB_DEPENDENT_REC_3"/>
    <property type="match status" value="1"/>
</dbReference>
<evidence type="ECO:0000256" key="4">
    <source>
        <dbReference type="ARBA" id="ARBA00022692"/>
    </source>
</evidence>
<dbReference type="Pfam" id="PF00593">
    <property type="entry name" value="TonB_dep_Rec_b-barrel"/>
    <property type="match status" value="1"/>
</dbReference>
<dbReference type="Proteomes" id="UP001231587">
    <property type="component" value="Unassembled WGS sequence"/>
</dbReference>
<feature type="domain" description="TonB-dependent receptor plug" evidence="11">
    <location>
        <begin position="126"/>
        <end position="232"/>
    </location>
</feature>
<evidence type="ECO:0000313" key="14">
    <source>
        <dbReference type="Proteomes" id="UP001138672"/>
    </source>
</evidence>
<keyword evidence="15" id="KW-1185">Reference proteome</keyword>
<organism evidence="12 14">
    <name type="scientific">Formosa algae</name>
    <dbReference type="NCBI Taxonomy" id="225843"/>
    <lineage>
        <taxon>Bacteria</taxon>
        <taxon>Pseudomonadati</taxon>
        <taxon>Bacteroidota</taxon>
        <taxon>Flavobacteriia</taxon>
        <taxon>Flavobacteriales</taxon>
        <taxon>Flavobacteriaceae</taxon>
        <taxon>Formosa</taxon>
    </lineage>
</organism>
<evidence type="ECO:0000256" key="5">
    <source>
        <dbReference type="ARBA" id="ARBA00023077"/>
    </source>
</evidence>
<dbReference type="Pfam" id="PF13715">
    <property type="entry name" value="CarbopepD_reg_2"/>
    <property type="match status" value="1"/>
</dbReference>
<gene>
    <name evidence="12" type="ORF">J2Z56_003459</name>
    <name evidence="13" type="ORF">J2Z57_003546</name>
</gene>
<dbReference type="EMBL" id="JAGGJQ010000012">
    <property type="protein sequence ID" value="MBP1841522.1"/>
    <property type="molecule type" value="Genomic_DNA"/>
</dbReference>
<dbReference type="InterPro" id="IPR036942">
    <property type="entry name" value="Beta-barrel_TonB_sf"/>
</dbReference>
<evidence type="ECO:0000259" key="11">
    <source>
        <dbReference type="Pfam" id="PF07715"/>
    </source>
</evidence>
<evidence type="ECO:0000313" key="12">
    <source>
        <dbReference type="EMBL" id="MBP1841522.1"/>
    </source>
</evidence>
<evidence type="ECO:0000256" key="3">
    <source>
        <dbReference type="ARBA" id="ARBA00022452"/>
    </source>
</evidence>
<feature type="domain" description="TonB-dependent receptor-like beta-barrel" evidence="10">
    <location>
        <begin position="387"/>
        <end position="924"/>
    </location>
</feature>
<dbReference type="GO" id="GO:0009279">
    <property type="term" value="C:cell outer membrane"/>
    <property type="evidence" value="ECO:0007669"/>
    <property type="project" value="UniProtKB-SubCell"/>
</dbReference>
<dbReference type="SUPFAM" id="SSF56935">
    <property type="entry name" value="Porins"/>
    <property type="match status" value="1"/>
</dbReference>
<dbReference type="InterPro" id="IPR039426">
    <property type="entry name" value="TonB-dep_rcpt-like"/>
</dbReference>
<comment type="subcellular location">
    <subcellularLocation>
        <location evidence="1 8">Cell outer membrane</location>
        <topology evidence="1 8">Multi-pass membrane protein</topology>
    </subcellularLocation>
</comment>
<dbReference type="EMBL" id="JAUSUU010000013">
    <property type="protein sequence ID" value="MDQ0337085.1"/>
    <property type="molecule type" value="Genomic_DNA"/>
</dbReference>
<dbReference type="NCBIfam" id="TIGR04057">
    <property type="entry name" value="SusC_RagA_signa"/>
    <property type="match status" value="1"/>
</dbReference>
<dbReference type="Gene3D" id="2.60.40.1120">
    <property type="entry name" value="Carboxypeptidase-like, regulatory domain"/>
    <property type="match status" value="1"/>
</dbReference>
<evidence type="ECO:0000256" key="1">
    <source>
        <dbReference type="ARBA" id="ARBA00004571"/>
    </source>
</evidence>
<dbReference type="InterPro" id="IPR023996">
    <property type="entry name" value="TonB-dep_OMP_SusC/RagA"/>
</dbReference>
<dbReference type="FunFam" id="2.170.130.10:FF:000008">
    <property type="entry name" value="SusC/RagA family TonB-linked outer membrane protein"/>
    <property type="match status" value="1"/>
</dbReference>
<dbReference type="OrthoDB" id="9768177at2"/>
<accession>A0A9X0YMK4</accession>
<evidence type="ECO:0000256" key="8">
    <source>
        <dbReference type="PROSITE-ProRule" id="PRU01360"/>
    </source>
</evidence>
<keyword evidence="2 8" id="KW-0813">Transport</keyword>
<evidence type="ECO:0000256" key="6">
    <source>
        <dbReference type="ARBA" id="ARBA00023136"/>
    </source>
</evidence>
<evidence type="ECO:0000256" key="9">
    <source>
        <dbReference type="RuleBase" id="RU003357"/>
    </source>
</evidence>
<dbReference type="InterPro" id="IPR023997">
    <property type="entry name" value="TonB-dep_OMP_SusC/RagA_CS"/>
</dbReference>
<dbReference type="FunFam" id="2.60.40.1120:FF:000003">
    <property type="entry name" value="Outer membrane protein Omp121"/>
    <property type="match status" value="1"/>
</dbReference>
<evidence type="ECO:0000313" key="13">
    <source>
        <dbReference type="EMBL" id="MDQ0337085.1"/>
    </source>
</evidence>
<dbReference type="SUPFAM" id="SSF49464">
    <property type="entry name" value="Carboxypeptidase regulatory domain-like"/>
    <property type="match status" value="1"/>
</dbReference>
<dbReference type="InterPro" id="IPR012910">
    <property type="entry name" value="Plug_dom"/>
</dbReference>
<keyword evidence="5 9" id="KW-0798">TonB box</keyword>
<protein>
    <submittedName>
        <fullName evidence="12">TonB-linked SusC/RagA family outer membrane protein</fullName>
    </submittedName>
</protein>
<dbReference type="Gene3D" id="2.170.130.10">
    <property type="entry name" value="TonB-dependent receptor, plug domain"/>
    <property type="match status" value="1"/>
</dbReference>
<dbReference type="AlphaFoldDB" id="A0A9X0YMK4"/>
<keyword evidence="7 8" id="KW-0998">Cell outer membrane</keyword>
<sequence>MKKHFLKIKCKPQKKIILLYVFLFTGLGAQLVFAQTNQISGVISDFEGSLLPGASVLEKGTTNGVVTDFDGVYNIEVNEGATLVVSFVGYKTQEVKVGTQPTINISMQGDNTLDEVLVVGYGTQRKSDLTGSISSVSSKDFENQPIVRAEDALQSRSAGVNVSKNSGAPGGDIKIRIRGSNSITGNNQPLVVIDGIIGGDLSTLNSSDIESMNVLKDASAAAIYGSRGSNGVIMVTTKKGKSGEPQVNLNYFMSSSVVPKKYDLLNASEFVEFAGAQSSIINGGADYQDEYFQTAMTNNLQLTASGKEGRLSYYLSGNLVDQDGIIINTDYKRYALRSNLTVDLTDKFQIGLNIYGSIEDSHNLIDGGSQGAQDSRGGVQAVLGWNPAVNYVNSDGTYNLTSDYGSIMLNPIAVQKERDGNDVTKSFNSNLNLSYSFSDNLNFTVLAGSTQSTLTSEVYNGIPDGTTILSPSSTFGSISSETYQLSNILTWDKDFGNTNLKVTGIYELQSSTTKSAGFVASQYIFSGLDDAFYLSELAESQLVNADYETSTMDSYVARAEANFSKNLYITGTMRIDVSSIFQEGNRTGYFPSISAAYNYGDLFLPEDSFFSKLNLRAGYGETGNQNVDPYSTYQELETGNNFPFDGSSLDIGLGFGGLVDENLTWETTKQINVGLDFSMMKGRLNLSLDWFNKRTEDLLLEKPVLASNGGGTILTNIGKVKNYGLDFTLNATVIDNTAFRWDSDLTMSYIKNEVMDLGGSDQIVTAAPTGVAGSSNYFLLKVGESIGNFYGYEYLGADENGTAQYGDELGIIGNGTPDFSWGWNNTLNYKNWDLNILTRGVHGYEILNSTLGTIRLATGTNTVPTSAEVLDPDSPTSGTNIINSTRNIENGSFIRLSNLSLGYTISDIKGFADSVKLYLSGQNLLTITDYKGYDPEVSSGGVETSDVTPSYDSGALPNPRTVTFGVNIGF</sequence>
<evidence type="ECO:0000256" key="2">
    <source>
        <dbReference type="ARBA" id="ARBA00022448"/>
    </source>
</evidence>
<keyword evidence="3 8" id="KW-1134">Transmembrane beta strand</keyword>
<dbReference type="InterPro" id="IPR008969">
    <property type="entry name" value="CarboxyPept-like_regulatory"/>
</dbReference>
<dbReference type="NCBIfam" id="TIGR04056">
    <property type="entry name" value="OMP_RagA_SusC"/>
    <property type="match status" value="1"/>
</dbReference>
<comment type="similarity">
    <text evidence="8 9">Belongs to the TonB-dependent receptor family.</text>
</comment>
<dbReference type="Proteomes" id="UP001138672">
    <property type="component" value="Unassembled WGS sequence"/>
</dbReference>
<dbReference type="Gene3D" id="2.40.170.20">
    <property type="entry name" value="TonB-dependent receptor, beta-barrel domain"/>
    <property type="match status" value="1"/>
</dbReference>
<evidence type="ECO:0000313" key="15">
    <source>
        <dbReference type="Proteomes" id="UP001231587"/>
    </source>
</evidence>
<evidence type="ECO:0000259" key="10">
    <source>
        <dbReference type="Pfam" id="PF00593"/>
    </source>
</evidence>
<reference evidence="12" key="1">
    <citation type="submission" date="2021-03" db="EMBL/GenBank/DDBJ databases">
        <title>Genomic Encyclopedia of Type Strains, Phase IV (KMG-IV): sequencing the most valuable type-strain genomes for metagenomic binning, comparative biology and taxonomic classification.</title>
        <authorList>
            <person name="Goeker M."/>
        </authorList>
    </citation>
    <scope>NUCLEOTIDE SEQUENCE</scope>
    <source>
        <strain evidence="12">DSM 15523</strain>
        <strain evidence="13 15">DSM 16476</strain>
    </source>
</reference>
<dbReference type="InterPro" id="IPR000531">
    <property type="entry name" value="Beta-barrel_TonB"/>
</dbReference>
<evidence type="ECO:0000256" key="7">
    <source>
        <dbReference type="ARBA" id="ARBA00023237"/>
    </source>
</evidence>
<keyword evidence="4 8" id="KW-0812">Transmembrane</keyword>
<keyword evidence="6 8" id="KW-0472">Membrane</keyword>
<name>A0A9X0YMK4_9FLAO</name>
<dbReference type="Pfam" id="PF07715">
    <property type="entry name" value="Plug"/>
    <property type="match status" value="1"/>
</dbReference>
<dbReference type="InterPro" id="IPR037066">
    <property type="entry name" value="Plug_dom_sf"/>
</dbReference>